<feature type="transmembrane region" description="Helical" evidence="1">
    <location>
        <begin position="25"/>
        <end position="48"/>
    </location>
</feature>
<dbReference type="Proteomes" id="UP000298663">
    <property type="component" value="Unassembled WGS sequence"/>
</dbReference>
<proteinExistence type="predicted"/>
<evidence type="ECO:0000313" key="2">
    <source>
        <dbReference type="EMBL" id="TKR76870.1"/>
    </source>
</evidence>
<keyword evidence="3" id="KW-1185">Reference proteome</keyword>
<sequence length="97" mass="11068">MSTIVNVTEDELLLSSVKPAYYPDAVMISVLTAVALVPNGAVLFYVFVRRQKLLKNLETRNIRVSVDERFIGEEVEYETLQMCRNVSQTVIEKRNCV</sequence>
<evidence type="ECO:0000256" key="1">
    <source>
        <dbReference type="SAM" id="Phobius"/>
    </source>
</evidence>
<dbReference type="AlphaFoldDB" id="A0A4U5N3J9"/>
<dbReference type="EMBL" id="AZBU02000005">
    <property type="protein sequence ID" value="TKR76870.1"/>
    <property type="molecule type" value="Genomic_DNA"/>
</dbReference>
<evidence type="ECO:0000313" key="3">
    <source>
        <dbReference type="Proteomes" id="UP000298663"/>
    </source>
</evidence>
<name>A0A4U5N3J9_STECR</name>
<accession>A0A4U5N3J9</accession>
<gene>
    <name evidence="2" type="ORF">L596_017945</name>
</gene>
<reference evidence="2 3" key="1">
    <citation type="journal article" date="2015" name="Genome Biol.">
        <title>Comparative genomics of Steinernema reveals deeply conserved gene regulatory networks.</title>
        <authorList>
            <person name="Dillman A.R."/>
            <person name="Macchietto M."/>
            <person name="Porter C.F."/>
            <person name="Rogers A."/>
            <person name="Williams B."/>
            <person name="Antoshechkin I."/>
            <person name="Lee M.M."/>
            <person name="Goodwin Z."/>
            <person name="Lu X."/>
            <person name="Lewis E.E."/>
            <person name="Goodrich-Blair H."/>
            <person name="Stock S.P."/>
            <person name="Adams B.J."/>
            <person name="Sternberg P.W."/>
            <person name="Mortazavi A."/>
        </authorList>
    </citation>
    <scope>NUCLEOTIDE SEQUENCE [LARGE SCALE GENOMIC DNA]</scope>
    <source>
        <strain evidence="2 3">ALL</strain>
    </source>
</reference>
<organism evidence="2 3">
    <name type="scientific">Steinernema carpocapsae</name>
    <name type="common">Entomopathogenic nematode</name>
    <dbReference type="NCBI Taxonomy" id="34508"/>
    <lineage>
        <taxon>Eukaryota</taxon>
        <taxon>Metazoa</taxon>
        <taxon>Ecdysozoa</taxon>
        <taxon>Nematoda</taxon>
        <taxon>Chromadorea</taxon>
        <taxon>Rhabditida</taxon>
        <taxon>Tylenchina</taxon>
        <taxon>Panagrolaimomorpha</taxon>
        <taxon>Strongyloidoidea</taxon>
        <taxon>Steinernematidae</taxon>
        <taxon>Steinernema</taxon>
    </lineage>
</organism>
<reference evidence="2 3" key="2">
    <citation type="journal article" date="2019" name="G3 (Bethesda)">
        <title>Hybrid Assembly of the Genome of the Entomopathogenic Nematode Steinernema carpocapsae Identifies the X-Chromosome.</title>
        <authorList>
            <person name="Serra L."/>
            <person name="Macchietto M."/>
            <person name="Macias-Munoz A."/>
            <person name="McGill C.J."/>
            <person name="Rodriguez I.M."/>
            <person name="Rodriguez B."/>
            <person name="Murad R."/>
            <person name="Mortazavi A."/>
        </authorList>
    </citation>
    <scope>NUCLEOTIDE SEQUENCE [LARGE SCALE GENOMIC DNA]</scope>
    <source>
        <strain evidence="2 3">ALL</strain>
    </source>
</reference>
<keyword evidence="1" id="KW-0472">Membrane</keyword>
<comment type="caution">
    <text evidence="2">The sequence shown here is derived from an EMBL/GenBank/DDBJ whole genome shotgun (WGS) entry which is preliminary data.</text>
</comment>
<protein>
    <submittedName>
        <fullName evidence="2">Uncharacterized protein</fullName>
    </submittedName>
</protein>
<keyword evidence="1" id="KW-0812">Transmembrane</keyword>
<keyword evidence="1" id="KW-1133">Transmembrane helix</keyword>